<dbReference type="InterPro" id="IPR001123">
    <property type="entry name" value="LeuE-type"/>
</dbReference>
<dbReference type="PANTHER" id="PTHR30086">
    <property type="entry name" value="ARGININE EXPORTER PROTEIN ARGO"/>
    <property type="match status" value="1"/>
</dbReference>
<dbReference type="Pfam" id="PF01810">
    <property type="entry name" value="LysE"/>
    <property type="match status" value="1"/>
</dbReference>
<evidence type="ECO:0000313" key="9">
    <source>
        <dbReference type="Proteomes" id="UP001622968"/>
    </source>
</evidence>
<keyword evidence="3 7" id="KW-0812">Transmembrane</keyword>
<dbReference type="RefSeq" id="WP_039566257.1">
    <property type="nucleotide sequence ID" value="NZ_CP124750.1"/>
</dbReference>
<dbReference type="GeneID" id="301145939"/>
<dbReference type="PANTHER" id="PTHR30086:SF20">
    <property type="entry name" value="ARGININE EXPORTER PROTEIN ARGO-RELATED"/>
    <property type="match status" value="1"/>
</dbReference>
<sequence length="194" mass="20860">MTGNMIDLVSYTFATAFTPGPNNIVALASVMALGLRRSVPFLLGIGAGMGVTMLVTGTLTSWILLTFPAAVVYLRGLGFIYLVWLAYKIATSRRFDEEQREGGYGFLSGFVLQVINAKIILFTITAISAFIIPVGSGLLFILGACLVTALIACLGTLTWAVAGAFLKKAYLRHFRAVNITMAAVLIYFACKMII</sequence>
<reference evidence="8 9" key="1">
    <citation type="submission" date="2024-11" db="EMBL/GenBank/DDBJ databases">
        <title>Draft genomes of five putative biosurfactant-producing Serratia sp. isolates from Laguna de Bay, Philippines.</title>
        <authorList>
            <person name="Lantican N."/>
            <person name="Barredo G.A."/>
            <person name="Rosana A."/>
            <person name="Siababa A.C."/>
            <person name="Montecillo A."/>
        </authorList>
    </citation>
    <scope>NUCLEOTIDE SEQUENCE [LARGE SCALE GENOMIC DNA]</scope>
    <source>
        <strain evidence="8 9">WS11a</strain>
    </source>
</reference>
<dbReference type="Proteomes" id="UP001622968">
    <property type="component" value="Unassembled WGS sequence"/>
</dbReference>
<keyword evidence="2" id="KW-1003">Cell membrane</keyword>
<keyword evidence="6 7" id="KW-0472">Membrane</keyword>
<keyword evidence="4" id="KW-0813">Transport</keyword>
<organism evidence="8 9">
    <name type="scientific">Serratia sarumanii</name>
    <dbReference type="NCBI Taxonomy" id="3020826"/>
    <lineage>
        <taxon>Bacteria</taxon>
        <taxon>Pseudomonadati</taxon>
        <taxon>Pseudomonadota</taxon>
        <taxon>Gammaproteobacteria</taxon>
        <taxon>Enterobacterales</taxon>
        <taxon>Yersiniaceae</taxon>
        <taxon>Serratia</taxon>
    </lineage>
</organism>
<evidence type="ECO:0000256" key="4">
    <source>
        <dbReference type="ARBA" id="ARBA00022970"/>
    </source>
</evidence>
<evidence type="ECO:0000256" key="5">
    <source>
        <dbReference type="ARBA" id="ARBA00022989"/>
    </source>
</evidence>
<evidence type="ECO:0000313" key="8">
    <source>
        <dbReference type="EMBL" id="MFK8974879.1"/>
    </source>
</evidence>
<feature type="transmembrane region" description="Helical" evidence="7">
    <location>
        <begin position="70"/>
        <end position="90"/>
    </location>
</feature>
<feature type="transmembrane region" description="Helical" evidence="7">
    <location>
        <begin position="41"/>
        <end position="64"/>
    </location>
</feature>
<keyword evidence="5 7" id="KW-1133">Transmembrane helix</keyword>
<name>A0ABW8QHE4_9GAMM</name>
<evidence type="ECO:0000256" key="7">
    <source>
        <dbReference type="SAM" id="Phobius"/>
    </source>
</evidence>
<comment type="subcellular location">
    <subcellularLocation>
        <location evidence="1">Cell membrane</location>
        <topology evidence="1">Multi-pass membrane protein</topology>
    </subcellularLocation>
</comment>
<keyword evidence="9" id="KW-1185">Reference proteome</keyword>
<accession>A0ABW8QHE4</accession>
<evidence type="ECO:0000256" key="6">
    <source>
        <dbReference type="ARBA" id="ARBA00023136"/>
    </source>
</evidence>
<protein>
    <submittedName>
        <fullName evidence="8">LysE family transporter</fullName>
    </submittedName>
</protein>
<evidence type="ECO:0000256" key="1">
    <source>
        <dbReference type="ARBA" id="ARBA00004651"/>
    </source>
</evidence>
<evidence type="ECO:0000256" key="2">
    <source>
        <dbReference type="ARBA" id="ARBA00022475"/>
    </source>
</evidence>
<evidence type="ECO:0000256" key="3">
    <source>
        <dbReference type="ARBA" id="ARBA00022692"/>
    </source>
</evidence>
<comment type="caution">
    <text evidence="8">The sequence shown here is derived from an EMBL/GenBank/DDBJ whole genome shotgun (WGS) entry which is preliminary data.</text>
</comment>
<dbReference type="EMBL" id="JBJHGH010000001">
    <property type="protein sequence ID" value="MFK8974879.1"/>
    <property type="molecule type" value="Genomic_DNA"/>
</dbReference>
<feature type="transmembrane region" description="Helical" evidence="7">
    <location>
        <begin position="110"/>
        <end position="132"/>
    </location>
</feature>
<keyword evidence="4" id="KW-0029">Amino-acid transport</keyword>
<gene>
    <name evidence="8" type="ORF">ACJBEI_06585</name>
</gene>
<feature type="transmembrane region" description="Helical" evidence="7">
    <location>
        <begin position="138"/>
        <end position="166"/>
    </location>
</feature>
<proteinExistence type="predicted"/>